<evidence type="ECO:0000313" key="4">
    <source>
        <dbReference type="Proteomes" id="UP000271008"/>
    </source>
</evidence>
<evidence type="ECO:0000313" key="6">
    <source>
        <dbReference type="Proteomes" id="UP000438958"/>
    </source>
</evidence>
<geneLocation type="plasmid" evidence="2">
    <name>pNCYU-26-73-7</name>
</geneLocation>
<protein>
    <submittedName>
        <fullName evidence="3">Uncharacterized protein</fullName>
    </submittedName>
</protein>
<dbReference type="Proteomes" id="UP000438958">
    <property type="component" value="Unassembled WGS sequence"/>
</dbReference>
<dbReference type="Proteomes" id="UP000321299">
    <property type="component" value="Plasmid pNCYU-26-73-7"/>
</dbReference>
<evidence type="ECO:0000313" key="5">
    <source>
        <dbReference type="Proteomes" id="UP000321299"/>
    </source>
</evidence>
<dbReference type="EMBL" id="RQTU01000031">
    <property type="protein sequence ID" value="RRD72890.1"/>
    <property type="molecule type" value="Genomic_DNA"/>
</dbReference>
<sequence>MNNEAFSLTEAREMLSVWREAYRAIAIGGQSYKFGTRQLTRADLSEVRKEMDYWRNEVERLSAGVRRGPRIKRVVIRDL</sequence>
<dbReference type="EMBL" id="WKUE01000039">
    <property type="protein sequence ID" value="MSI71114.1"/>
    <property type="molecule type" value="Genomic_DNA"/>
</dbReference>
<reference evidence="2 5" key="4">
    <citation type="submission" date="2019-08" db="EMBL/GenBank/DDBJ databases">
        <authorList>
            <person name="Chen F.-J."/>
            <person name="Wu H.-C."/>
            <person name="Liao Y.-C."/>
            <person name="Kuo S.-C."/>
        </authorList>
    </citation>
    <scope>NUCLEOTIDE SEQUENCE [LARGE SCALE GENOMIC DNA]</scope>
    <source>
        <strain evidence="2 5">NCYU-26-73</strain>
        <plasmid evidence="5">pncyu-26-73-7</plasmid>
        <plasmid evidence="2">pNCYU-26-73-7</plasmid>
    </source>
</reference>
<name>A0A0A1AFP4_ECOLX</name>
<accession>A0A0A1AFP4</accession>
<dbReference type="RefSeq" id="WP_001523057.1">
    <property type="nucleotide sequence ID" value="NZ_AP018573.1"/>
</dbReference>
<reference evidence="3 4" key="1">
    <citation type="submission" date="2018-11" db="EMBL/GenBank/DDBJ databases">
        <title>Enterobacteriaceae from Patient.</title>
        <authorList>
            <person name="Shen C."/>
            <person name="Yang Y."/>
            <person name="Tian G."/>
        </authorList>
    </citation>
    <scope>NUCLEOTIDE SEQUENCE [LARGE SCALE GENOMIC DNA]</scope>
    <source>
        <strain evidence="3 4">GBGD28</strain>
    </source>
</reference>
<proteinExistence type="predicted"/>
<reference evidence="2 5" key="3">
    <citation type="submission" date="2019-08" db="EMBL/GenBank/DDBJ databases">
        <title>Plasmid- and chromosome-located mcr-3 in mcr-1-positive Escherichia coli from diseased swine, Taiwan.</title>
        <authorList>
            <person name="Hsu C.-Y."/>
            <person name="Huang W.-C."/>
            <person name="Lauderdale T.-L."/>
        </authorList>
    </citation>
    <scope>NUCLEOTIDE SEQUENCE [LARGE SCALE GENOMIC DNA]</scope>
    <source>
        <strain evidence="2 5">NCYU-26-73</strain>
        <plasmid evidence="5">pncyu-26-73-7</plasmid>
        <plasmid evidence="2">pNCYU-26-73-7</plasmid>
    </source>
</reference>
<geneLocation type="plasmid" evidence="5">
    <name>pncyu-26-73-7</name>
</geneLocation>
<evidence type="ECO:0000313" key="1">
    <source>
        <dbReference type="EMBL" id="MSI71114.1"/>
    </source>
</evidence>
<dbReference type="InterPro" id="IPR046146">
    <property type="entry name" value="DUF6148"/>
</dbReference>
<reference evidence="1 6" key="2">
    <citation type="journal article" date="2019" name="Nat. Med.">
        <title>A library of human gut bacterial isolates paired with longitudinal multiomics data enables mechanistic microbiome research.</title>
        <authorList>
            <person name="Poyet M."/>
            <person name="Groussin M."/>
            <person name="Gibbons S.M."/>
            <person name="Avila-Pacheco J."/>
            <person name="Jiang X."/>
            <person name="Kearney S.M."/>
            <person name="Perrotta A.R."/>
            <person name="Berdy B."/>
            <person name="Zhao S."/>
            <person name="Lieberman T.D."/>
            <person name="Swanson P.K."/>
            <person name="Smith M."/>
            <person name="Roesemann S."/>
            <person name="Alexander J.E."/>
            <person name="Rich S.A."/>
            <person name="Livny J."/>
            <person name="Vlamakis H."/>
            <person name="Clish C."/>
            <person name="Bullock K."/>
            <person name="Deik A."/>
            <person name="Scott J."/>
            <person name="Pierce K.A."/>
            <person name="Xavier R.J."/>
            <person name="Alm E.J."/>
        </authorList>
    </citation>
    <scope>NUCLEOTIDE SEQUENCE [LARGE SCALE GENOMIC DNA]</scope>
    <source>
        <strain evidence="1 6">BIOML-A382</strain>
    </source>
</reference>
<gene>
    <name evidence="3" type="ORF">EIA08_21915</name>
    <name evidence="2" type="ORF">FTV93_30360</name>
    <name evidence="1" type="ORF">GKF66_20315</name>
</gene>
<dbReference type="Pfam" id="PF19645">
    <property type="entry name" value="DUF6148"/>
    <property type="match status" value="1"/>
</dbReference>
<evidence type="ECO:0000313" key="2">
    <source>
        <dbReference type="EMBL" id="QED76672.1"/>
    </source>
</evidence>
<evidence type="ECO:0000313" key="3">
    <source>
        <dbReference type="EMBL" id="RRD72890.1"/>
    </source>
</evidence>
<dbReference type="EMBL" id="CP042622">
    <property type="protein sequence ID" value="QED76672.1"/>
    <property type="molecule type" value="Genomic_DNA"/>
</dbReference>
<dbReference type="AlphaFoldDB" id="A0A0A1AFP4"/>
<organism evidence="3 4">
    <name type="scientific">Escherichia coli</name>
    <dbReference type="NCBI Taxonomy" id="562"/>
    <lineage>
        <taxon>Bacteria</taxon>
        <taxon>Pseudomonadati</taxon>
        <taxon>Pseudomonadota</taxon>
        <taxon>Gammaproteobacteria</taxon>
        <taxon>Enterobacterales</taxon>
        <taxon>Enterobacteriaceae</taxon>
        <taxon>Escherichia</taxon>
    </lineage>
</organism>
<dbReference type="Proteomes" id="UP000271008">
    <property type="component" value="Unassembled WGS sequence"/>
</dbReference>
<keyword evidence="2" id="KW-0614">Plasmid</keyword>